<sequence length="300" mass="31665">MMRQIFAAIAMIQTVGVAHAQPVDLSDAPAYPDLYQPELGDGRTPRDLVLLGADLVEIAVALGAADRILARPHAVDLEGIEDTPNLLRERAGVEGVVALRPGVVVGSSVIYETLLAGLDDLGIETLMIDRSLPAVEKVERMAELLKVEDRGERLIAAIENDYATVEPVLADGEPLRILHASKQGAGGNFSAGGSGTAVHNLIERVGAQNAAAEIGMDRYRSVTPEGILTMAPDVVIISQAELDAFGDPQGLWDDYPGLALTPAGQNQRLIVMRELHVRADAASSGIAAAALSAALQDMFK</sequence>
<dbReference type="EMBL" id="JAKZEU010000007">
    <property type="protein sequence ID" value="MCQ0971956.1"/>
    <property type="molecule type" value="Genomic_DNA"/>
</dbReference>
<dbReference type="InterPro" id="IPR050902">
    <property type="entry name" value="ABC_Transporter_SBP"/>
</dbReference>
<reference evidence="3 4" key="1">
    <citation type="submission" date="2022-03" db="EMBL/GenBank/DDBJ databases">
        <authorList>
            <person name="He Y."/>
        </authorList>
    </citation>
    <scope>NUCLEOTIDE SEQUENCE [LARGE SCALE GENOMIC DNA]</scope>
    <source>
        <strain evidence="3 4">TK19116</strain>
    </source>
</reference>
<organism evidence="3 4">
    <name type="scientific">Paracoccus albicereus</name>
    <dbReference type="NCBI Taxonomy" id="2922394"/>
    <lineage>
        <taxon>Bacteria</taxon>
        <taxon>Pseudomonadati</taxon>
        <taxon>Pseudomonadota</taxon>
        <taxon>Alphaproteobacteria</taxon>
        <taxon>Rhodobacterales</taxon>
        <taxon>Paracoccaceae</taxon>
        <taxon>Paracoccus</taxon>
    </lineage>
</organism>
<feature type="chain" id="PRO_5046900363" evidence="1">
    <location>
        <begin position="21"/>
        <end position="300"/>
    </location>
</feature>
<dbReference type="PANTHER" id="PTHR30535:SF4">
    <property type="entry name" value="HEMIN-BINDING PERIPLASMIC PROTEIN HMUT"/>
    <property type="match status" value="1"/>
</dbReference>
<dbReference type="Gene3D" id="3.40.50.1980">
    <property type="entry name" value="Nitrogenase molybdenum iron protein domain"/>
    <property type="match status" value="2"/>
</dbReference>
<dbReference type="PROSITE" id="PS50983">
    <property type="entry name" value="FE_B12_PBP"/>
    <property type="match status" value="1"/>
</dbReference>
<dbReference type="Pfam" id="PF01497">
    <property type="entry name" value="Peripla_BP_2"/>
    <property type="match status" value="1"/>
</dbReference>
<evidence type="ECO:0000313" key="4">
    <source>
        <dbReference type="Proteomes" id="UP001203945"/>
    </source>
</evidence>
<dbReference type="RefSeq" id="WP_255330970.1">
    <property type="nucleotide sequence ID" value="NZ_JAKZEU010000007.1"/>
</dbReference>
<protein>
    <submittedName>
        <fullName evidence="3">ABC transporter substrate-binding protein</fullName>
    </submittedName>
</protein>
<evidence type="ECO:0000256" key="1">
    <source>
        <dbReference type="SAM" id="SignalP"/>
    </source>
</evidence>
<accession>A0ABT1MYL0</accession>
<gene>
    <name evidence="3" type="ORF">MLD63_16150</name>
</gene>
<dbReference type="InterPro" id="IPR002491">
    <property type="entry name" value="ABC_transptr_periplasmic_BD"/>
</dbReference>
<name>A0ABT1MYL0_9RHOB</name>
<feature type="domain" description="Fe/B12 periplasmic-binding" evidence="2">
    <location>
        <begin position="47"/>
        <end position="300"/>
    </location>
</feature>
<dbReference type="PANTHER" id="PTHR30535">
    <property type="entry name" value="VITAMIN B12-BINDING PROTEIN"/>
    <property type="match status" value="1"/>
</dbReference>
<proteinExistence type="predicted"/>
<dbReference type="SUPFAM" id="SSF53807">
    <property type="entry name" value="Helical backbone' metal receptor"/>
    <property type="match status" value="1"/>
</dbReference>
<evidence type="ECO:0000313" key="3">
    <source>
        <dbReference type="EMBL" id="MCQ0971956.1"/>
    </source>
</evidence>
<keyword evidence="4" id="KW-1185">Reference proteome</keyword>
<keyword evidence="1" id="KW-0732">Signal</keyword>
<feature type="signal peptide" evidence="1">
    <location>
        <begin position="1"/>
        <end position="20"/>
    </location>
</feature>
<evidence type="ECO:0000259" key="2">
    <source>
        <dbReference type="PROSITE" id="PS50983"/>
    </source>
</evidence>
<comment type="caution">
    <text evidence="3">The sequence shown here is derived from an EMBL/GenBank/DDBJ whole genome shotgun (WGS) entry which is preliminary data.</text>
</comment>
<dbReference type="Proteomes" id="UP001203945">
    <property type="component" value="Unassembled WGS sequence"/>
</dbReference>